<accession>A0ABT9F3L8</accession>
<evidence type="ECO:0000313" key="3">
    <source>
        <dbReference type="Proteomes" id="UP001242342"/>
    </source>
</evidence>
<keyword evidence="3" id="KW-1185">Reference proteome</keyword>
<name>A0ABT9F3L8_9FLAO</name>
<feature type="transmembrane region" description="Helical" evidence="1">
    <location>
        <begin position="104"/>
        <end position="121"/>
    </location>
</feature>
<feature type="transmembrane region" description="Helical" evidence="1">
    <location>
        <begin position="169"/>
        <end position="193"/>
    </location>
</feature>
<feature type="transmembrane region" description="Helical" evidence="1">
    <location>
        <begin position="39"/>
        <end position="57"/>
    </location>
</feature>
<reference evidence="2 3" key="1">
    <citation type="submission" date="2023-07" db="EMBL/GenBank/DDBJ databases">
        <title>Genome content predicts the carbon catabolic preferences of heterotrophic bacteria.</title>
        <authorList>
            <person name="Gralka M."/>
        </authorList>
    </citation>
    <scope>NUCLEOTIDE SEQUENCE [LARGE SCALE GENOMIC DNA]</scope>
    <source>
        <strain evidence="2 3">4G03</strain>
    </source>
</reference>
<gene>
    <name evidence="2" type="ORF">Q8W23_07445</name>
</gene>
<dbReference type="EMBL" id="JAUYVU010000004">
    <property type="protein sequence ID" value="MDP2541305.1"/>
    <property type="molecule type" value="Genomic_DNA"/>
</dbReference>
<organism evidence="2 3">
    <name type="scientific">Tenacibaculum discolor</name>
    <dbReference type="NCBI Taxonomy" id="361581"/>
    <lineage>
        <taxon>Bacteria</taxon>
        <taxon>Pseudomonadati</taxon>
        <taxon>Bacteroidota</taxon>
        <taxon>Flavobacteriia</taxon>
        <taxon>Flavobacteriales</taxon>
        <taxon>Flavobacteriaceae</taxon>
        <taxon>Tenacibaculum</taxon>
    </lineage>
</organism>
<keyword evidence="1" id="KW-0472">Membrane</keyword>
<sequence>MATKSKSFLLLIITMTIFQSVLGISGIYQNTEIMPPRILLFGIFPALVFILVSFLTAKGRDFIDKIDLKTLTYFHSIRIPVEIVLLLLFYQGVVSVYMTFEGTNFDLFSGITAPIVAYLTYRTSKENKKLLLWWNIICLLLLLNVVITAVFALPTPFQKLAFDQPNIAILYFPFNLLPTIIVPLVLFGHLVAFRQLCRTKL</sequence>
<feature type="transmembrane region" description="Helical" evidence="1">
    <location>
        <begin position="77"/>
        <end position="98"/>
    </location>
</feature>
<feature type="transmembrane region" description="Helical" evidence="1">
    <location>
        <begin position="133"/>
        <end position="157"/>
    </location>
</feature>
<evidence type="ECO:0000313" key="2">
    <source>
        <dbReference type="EMBL" id="MDP2541305.1"/>
    </source>
</evidence>
<dbReference type="RefSeq" id="WP_237270755.1">
    <property type="nucleotide sequence ID" value="NZ_JAUYVU010000004.1"/>
</dbReference>
<protein>
    <submittedName>
        <fullName evidence="2">Uncharacterized protein</fullName>
    </submittedName>
</protein>
<proteinExistence type="predicted"/>
<evidence type="ECO:0000256" key="1">
    <source>
        <dbReference type="SAM" id="Phobius"/>
    </source>
</evidence>
<keyword evidence="1" id="KW-0812">Transmembrane</keyword>
<dbReference type="Proteomes" id="UP001242342">
    <property type="component" value="Unassembled WGS sequence"/>
</dbReference>
<comment type="caution">
    <text evidence="2">The sequence shown here is derived from an EMBL/GenBank/DDBJ whole genome shotgun (WGS) entry which is preliminary data.</text>
</comment>
<keyword evidence="1" id="KW-1133">Transmembrane helix</keyword>